<dbReference type="EMBL" id="ML119756">
    <property type="protein sequence ID" value="RPA75809.1"/>
    <property type="molecule type" value="Genomic_DNA"/>
</dbReference>
<keyword evidence="6 8" id="KW-0472">Membrane</keyword>
<name>A0A3N4HQ21_ASCIM</name>
<feature type="transmembrane region" description="Helical" evidence="8">
    <location>
        <begin position="514"/>
        <end position="537"/>
    </location>
</feature>
<evidence type="ECO:0000256" key="1">
    <source>
        <dbReference type="ARBA" id="ARBA00004651"/>
    </source>
</evidence>
<keyword evidence="10" id="KW-1185">Reference proteome</keyword>
<proteinExistence type="predicted"/>
<accession>A0A3N4HQ21</accession>
<evidence type="ECO:0000256" key="6">
    <source>
        <dbReference type="ARBA" id="ARBA00023136"/>
    </source>
</evidence>
<dbReference type="Proteomes" id="UP000275078">
    <property type="component" value="Unassembled WGS sequence"/>
</dbReference>
<protein>
    <recommendedName>
        <fullName evidence="11">MATE efflux family protein</fullName>
    </recommendedName>
</protein>
<dbReference type="OrthoDB" id="2119662at2759"/>
<evidence type="ECO:0000256" key="4">
    <source>
        <dbReference type="ARBA" id="ARBA00022692"/>
    </source>
</evidence>
<dbReference type="InterPro" id="IPR052031">
    <property type="entry name" value="Membrane_Transporter-Flippase"/>
</dbReference>
<feature type="transmembrane region" description="Helical" evidence="8">
    <location>
        <begin position="404"/>
        <end position="427"/>
    </location>
</feature>
<comment type="subcellular location">
    <subcellularLocation>
        <location evidence="1">Cell membrane</location>
        <topology evidence="1">Multi-pass membrane protein</topology>
    </subcellularLocation>
</comment>
<keyword evidence="2" id="KW-0813">Transport</keyword>
<dbReference type="PANTHER" id="PTHR43549">
    <property type="entry name" value="MULTIDRUG RESISTANCE PROTEIN YPNP-RELATED"/>
    <property type="match status" value="1"/>
</dbReference>
<feature type="region of interest" description="Disordered" evidence="7">
    <location>
        <begin position="1"/>
        <end position="35"/>
    </location>
</feature>
<evidence type="ECO:0000256" key="5">
    <source>
        <dbReference type="ARBA" id="ARBA00022989"/>
    </source>
</evidence>
<evidence type="ECO:0000256" key="2">
    <source>
        <dbReference type="ARBA" id="ARBA00022448"/>
    </source>
</evidence>
<evidence type="ECO:0000256" key="8">
    <source>
        <dbReference type="SAM" id="Phobius"/>
    </source>
</evidence>
<keyword evidence="4 8" id="KW-0812">Transmembrane</keyword>
<evidence type="ECO:0000313" key="9">
    <source>
        <dbReference type="EMBL" id="RPA75809.1"/>
    </source>
</evidence>
<dbReference type="AlphaFoldDB" id="A0A3N4HQ21"/>
<organism evidence="9 10">
    <name type="scientific">Ascobolus immersus RN42</name>
    <dbReference type="NCBI Taxonomy" id="1160509"/>
    <lineage>
        <taxon>Eukaryota</taxon>
        <taxon>Fungi</taxon>
        <taxon>Dikarya</taxon>
        <taxon>Ascomycota</taxon>
        <taxon>Pezizomycotina</taxon>
        <taxon>Pezizomycetes</taxon>
        <taxon>Pezizales</taxon>
        <taxon>Ascobolaceae</taxon>
        <taxon>Ascobolus</taxon>
    </lineage>
</organism>
<gene>
    <name evidence="9" type="ORF">BJ508DRAFT_365399</name>
</gene>
<feature type="transmembrane region" description="Helical" evidence="8">
    <location>
        <begin position="128"/>
        <end position="150"/>
    </location>
</feature>
<keyword evidence="5 8" id="KW-1133">Transmembrane helix</keyword>
<keyword evidence="3" id="KW-1003">Cell membrane</keyword>
<dbReference type="GO" id="GO:0005886">
    <property type="term" value="C:plasma membrane"/>
    <property type="evidence" value="ECO:0007669"/>
    <property type="project" value="UniProtKB-SubCell"/>
</dbReference>
<evidence type="ECO:0000313" key="10">
    <source>
        <dbReference type="Proteomes" id="UP000275078"/>
    </source>
</evidence>
<evidence type="ECO:0000256" key="7">
    <source>
        <dbReference type="SAM" id="MobiDB-lite"/>
    </source>
</evidence>
<feature type="compositionally biased region" description="Polar residues" evidence="7">
    <location>
        <begin position="1"/>
        <end position="27"/>
    </location>
</feature>
<evidence type="ECO:0008006" key="11">
    <source>
        <dbReference type="Google" id="ProtNLM"/>
    </source>
</evidence>
<feature type="transmembrane region" description="Helical" evidence="8">
    <location>
        <begin position="239"/>
        <end position="257"/>
    </location>
</feature>
<feature type="transmembrane region" description="Helical" evidence="8">
    <location>
        <begin position="170"/>
        <end position="189"/>
    </location>
</feature>
<evidence type="ECO:0000256" key="3">
    <source>
        <dbReference type="ARBA" id="ARBA00022475"/>
    </source>
</evidence>
<reference evidence="9 10" key="1">
    <citation type="journal article" date="2018" name="Nat. Ecol. Evol.">
        <title>Pezizomycetes genomes reveal the molecular basis of ectomycorrhizal truffle lifestyle.</title>
        <authorList>
            <person name="Murat C."/>
            <person name="Payen T."/>
            <person name="Noel B."/>
            <person name="Kuo A."/>
            <person name="Morin E."/>
            <person name="Chen J."/>
            <person name="Kohler A."/>
            <person name="Krizsan K."/>
            <person name="Balestrini R."/>
            <person name="Da Silva C."/>
            <person name="Montanini B."/>
            <person name="Hainaut M."/>
            <person name="Levati E."/>
            <person name="Barry K.W."/>
            <person name="Belfiori B."/>
            <person name="Cichocki N."/>
            <person name="Clum A."/>
            <person name="Dockter R.B."/>
            <person name="Fauchery L."/>
            <person name="Guy J."/>
            <person name="Iotti M."/>
            <person name="Le Tacon F."/>
            <person name="Lindquist E.A."/>
            <person name="Lipzen A."/>
            <person name="Malagnac F."/>
            <person name="Mello A."/>
            <person name="Molinier V."/>
            <person name="Miyauchi S."/>
            <person name="Poulain J."/>
            <person name="Riccioni C."/>
            <person name="Rubini A."/>
            <person name="Sitrit Y."/>
            <person name="Splivallo R."/>
            <person name="Traeger S."/>
            <person name="Wang M."/>
            <person name="Zifcakova L."/>
            <person name="Wipf D."/>
            <person name="Zambonelli A."/>
            <person name="Paolocci F."/>
            <person name="Nowrousian M."/>
            <person name="Ottonello S."/>
            <person name="Baldrian P."/>
            <person name="Spatafora J.W."/>
            <person name="Henrissat B."/>
            <person name="Nagy L.G."/>
            <person name="Aury J.M."/>
            <person name="Wincker P."/>
            <person name="Grigoriev I.V."/>
            <person name="Bonfante P."/>
            <person name="Martin F.M."/>
        </authorList>
    </citation>
    <scope>NUCLEOTIDE SEQUENCE [LARGE SCALE GENOMIC DNA]</scope>
    <source>
        <strain evidence="9 10">RN42</strain>
    </source>
</reference>
<dbReference type="STRING" id="1160509.A0A3N4HQ21"/>
<feature type="transmembrane region" description="Helical" evidence="8">
    <location>
        <begin position="475"/>
        <end position="494"/>
    </location>
</feature>
<sequence length="551" mass="60255">MASRQTGSLDGNDTLKPSTTATSQPVSDTPDGEEALLPDKRSAWLQSFTRNRYPGALAFNLSTFILPALYGTLSKLWIASIDSSKVATTDSYTYVSVIIEVVNEGLPKAAYLIIGDKASRTLQSRLKLSSTLIVFQTLLGLLVSFIIFGAASKFTGAFVPGAVKEEGVRYVRIAAFSCVFSALDVAVSFATRSLDRPDVPLVISTVNTMLKLLLDLLFISKVRVVDKSKTVEITTQAGIRLACDGASAIVGLLYFIFTAYRMASSLPGQVLTGPDAVILNPSAWAKTKQILSYARPRLSLLSMLAKEGVYFALESGVRNALYLWLVANIVQMGSDYATAWGVFNTIRWGLVMVPVMALDVTSSTFVGHAWGQFRSRLPLGEIGTGTAEKPRANRRQILRITKPALISTGISLVVEVPLCLILGFWGIKSFAFWLSNDEKVADITTHMWKTIDWCYIFYAVNTQLAGILTATKPRWYLYQSLITNLLWVFPWAVVCEVGRLGGKLTGDNAWVTHGLVFGGSLVASFIVVVIVLTIWVVQLMKGKLYVGRVHD</sequence>
<dbReference type="PANTHER" id="PTHR43549:SF2">
    <property type="entry name" value="MULTIDRUG RESISTANCE PROTEIN NORM-RELATED"/>
    <property type="match status" value="1"/>
</dbReference>